<evidence type="ECO:0000256" key="1">
    <source>
        <dbReference type="PROSITE-ProRule" id="PRU00023"/>
    </source>
</evidence>
<accession>A0A7S2VGS5</accession>
<dbReference type="InterPro" id="IPR002110">
    <property type="entry name" value="Ankyrin_rpt"/>
</dbReference>
<dbReference type="EMBL" id="HBGW01078732">
    <property type="protein sequence ID" value="CAD9630858.1"/>
    <property type="molecule type" value="Transcribed_RNA"/>
</dbReference>
<sequence>MTPEMELYYLCDIGKSTARLERCLARKPDVNKPNEMGVTALMFAAAAWSVPFVRRLLEEKADPNAEDRNGATAMNIVDQQIASTEAAADAEREDCRKRRLAMEVTGTLLYDRPNVEELEPFTFMPRLYEVKSILEQAGGRASDSVRRPGYD</sequence>
<evidence type="ECO:0000313" key="2">
    <source>
        <dbReference type="EMBL" id="CAD9630858.1"/>
    </source>
</evidence>
<name>A0A7S2VGS5_9DINO</name>
<protein>
    <submittedName>
        <fullName evidence="2">Uncharacterized protein</fullName>
    </submittedName>
</protein>
<feature type="repeat" description="ANK" evidence="1">
    <location>
        <begin position="36"/>
        <end position="68"/>
    </location>
</feature>
<dbReference type="InterPro" id="IPR036770">
    <property type="entry name" value="Ankyrin_rpt-contain_sf"/>
</dbReference>
<keyword evidence="1" id="KW-0040">ANK repeat</keyword>
<dbReference type="SUPFAM" id="SSF48403">
    <property type="entry name" value="Ankyrin repeat"/>
    <property type="match status" value="1"/>
</dbReference>
<organism evidence="2">
    <name type="scientific">Zooxanthella nutricula</name>
    <dbReference type="NCBI Taxonomy" id="1333877"/>
    <lineage>
        <taxon>Eukaryota</taxon>
        <taxon>Sar</taxon>
        <taxon>Alveolata</taxon>
        <taxon>Dinophyceae</taxon>
        <taxon>Peridiniales</taxon>
        <taxon>Peridiniales incertae sedis</taxon>
        <taxon>Zooxanthella</taxon>
    </lineage>
</organism>
<gene>
    <name evidence="2" type="ORF">BRAN1462_LOCUS50030</name>
</gene>
<proteinExistence type="predicted"/>
<dbReference type="Gene3D" id="1.25.40.20">
    <property type="entry name" value="Ankyrin repeat-containing domain"/>
    <property type="match status" value="1"/>
</dbReference>
<dbReference type="AlphaFoldDB" id="A0A7S2VGS5"/>
<dbReference type="Pfam" id="PF13857">
    <property type="entry name" value="Ank_5"/>
    <property type="match status" value="1"/>
</dbReference>
<reference evidence="2" key="1">
    <citation type="submission" date="2021-01" db="EMBL/GenBank/DDBJ databases">
        <authorList>
            <person name="Corre E."/>
            <person name="Pelletier E."/>
            <person name="Niang G."/>
            <person name="Scheremetjew M."/>
            <person name="Finn R."/>
            <person name="Kale V."/>
            <person name="Holt S."/>
            <person name="Cochrane G."/>
            <person name="Meng A."/>
            <person name="Brown T."/>
            <person name="Cohen L."/>
        </authorList>
    </citation>
    <scope>NUCLEOTIDE SEQUENCE</scope>
    <source>
        <strain evidence="2">RCC3387</strain>
    </source>
</reference>
<dbReference type="PROSITE" id="PS50088">
    <property type="entry name" value="ANK_REPEAT"/>
    <property type="match status" value="1"/>
</dbReference>